<comment type="caution">
    <text evidence="1">The sequence shown here is derived from an EMBL/GenBank/DDBJ whole genome shotgun (WGS) entry which is preliminary data.</text>
</comment>
<dbReference type="Proteomes" id="UP000290218">
    <property type="component" value="Unassembled WGS sequence"/>
</dbReference>
<organism evidence="1 2">
    <name type="scientific">Oleiharenicola lentus</name>
    <dbReference type="NCBI Taxonomy" id="2508720"/>
    <lineage>
        <taxon>Bacteria</taxon>
        <taxon>Pseudomonadati</taxon>
        <taxon>Verrucomicrobiota</taxon>
        <taxon>Opitutia</taxon>
        <taxon>Opitutales</taxon>
        <taxon>Opitutaceae</taxon>
        <taxon>Oleiharenicola</taxon>
    </lineage>
</organism>
<proteinExistence type="predicted"/>
<sequence length="107" mass="11412">MADARYRRERELKQNAGNRFLDSYLAQEREAATRLVESQPGPAVTSGAAFDFQGRLKGSGQASRRRCASCLGSGKAGYVTGSRFESTATGQEVAAPSCSACNGTGWR</sequence>
<dbReference type="AlphaFoldDB" id="A0A4Q1C8W0"/>
<gene>
    <name evidence="1" type="ORF">ESB00_05525</name>
</gene>
<reference evidence="1 2" key="1">
    <citation type="submission" date="2019-01" db="EMBL/GenBank/DDBJ databases">
        <title>Lacunisphaera sp. strain TWA-58.</title>
        <authorList>
            <person name="Chen W.-M."/>
        </authorList>
    </citation>
    <scope>NUCLEOTIDE SEQUENCE [LARGE SCALE GENOMIC DNA]</scope>
    <source>
        <strain evidence="1 2">TWA-58</strain>
    </source>
</reference>
<dbReference type="RefSeq" id="WP_129046723.1">
    <property type="nucleotide sequence ID" value="NZ_SDHX01000001.1"/>
</dbReference>
<evidence type="ECO:0000313" key="2">
    <source>
        <dbReference type="Proteomes" id="UP000290218"/>
    </source>
</evidence>
<accession>A0A4Q1C8W0</accession>
<dbReference type="EMBL" id="SDHX01000001">
    <property type="protein sequence ID" value="RXK55358.1"/>
    <property type="molecule type" value="Genomic_DNA"/>
</dbReference>
<keyword evidence="2" id="KW-1185">Reference proteome</keyword>
<protein>
    <submittedName>
        <fullName evidence="1">Uncharacterized protein</fullName>
    </submittedName>
</protein>
<name>A0A4Q1C8W0_9BACT</name>
<evidence type="ECO:0000313" key="1">
    <source>
        <dbReference type="EMBL" id="RXK55358.1"/>
    </source>
</evidence>